<dbReference type="Proteomes" id="UP000028007">
    <property type="component" value="Unassembled WGS sequence"/>
</dbReference>
<accession>A0A081PEU3</accession>
<dbReference type="EMBL" id="JNFF01000080">
    <property type="protein sequence ID" value="KEQ29216.1"/>
    <property type="molecule type" value="Genomic_DNA"/>
</dbReference>
<comment type="caution">
    <text evidence="3">The sequence shown here is derived from an EMBL/GenBank/DDBJ whole genome shotgun (WGS) entry which is preliminary data.</text>
</comment>
<evidence type="ECO:0000313" key="4">
    <source>
        <dbReference type="Proteomes" id="UP000028007"/>
    </source>
</evidence>
<dbReference type="Gene3D" id="3.90.1010.10">
    <property type="match status" value="1"/>
</dbReference>
<dbReference type="PANTHER" id="PTHR43597:SF5">
    <property type="entry name" value="SUFE-LIKE PROTEIN 2, CHLOROPLASTIC"/>
    <property type="match status" value="1"/>
</dbReference>
<dbReference type="RefSeq" id="WP_037442536.1">
    <property type="nucleotide sequence ID" value="NZ_JNFF01000080.1"/>
</dbReference>
<comment type="similarity">
    <text evidence="1">Belongs to the SufE family.</text>
</comment>
<proteinExistence type="inferred from homology"/>
<sequence length="144" mass="16291">MTINEKQDELIEDFELFSDWMDKYENIIEMGKDLPLIDEKYKVPENLIKGCQSNVWLQPEFRDGSVWFTADSDAIITKGLISMMVGVLSGHTPEEIVAADLYFIPAIGLQNHLSPNRSNGLLAMLKQIKLYALAYQSAAKQGHK</sequence>
<dbReference type="InterPro" id="IPR003808">
    <property type="entry name" value="Fe-S_metab-assoc_dom"/>
</dbReference>
<keyword evidence="4" id="KW-1185">Reference proteome</keyword>
<evidence type="ECO:0000259" key="2">
    <source>
        <dbReference type="Pfam" id="PF02657"/>
    </source>
</evidence>
<organism evidence="3 4">
    <name type="scientific">Pedobacter antarcticus 4BY</name>
    <dbReference type="NCBI Taxonomy" id="1358423"/>
    <lineage>
        <taxon>Bacteria</taxon>
        <taxon>Pseudomonadati</taxon>
        <taxon>Bacteroidota</taxon>
        <taxon>Sphingobacteriia</taxon>
        <taxon>Sphingobacteriales</taxon>
        <taxon>Sphingobacteriaceae</taxon>
        <taxon>Pedobacter</taxon>
    </lineage>
</organism>
<reference evidence="3 4" key="1">
    <citation type="journal article" date="1992" name="Int. J. Syst. Bacteriol.">
        <title>Sphingobacterium antarcticus sp. nov. a Psychrotrophic Bacterium from the Soils of Schirmacher Oasis, Antarctica.</title>
        <authorList>
            <person name="Shivaji S."/>
            <person name="Ray M.K."/>
            <person name="Rao N.S."/>
            <person name="Saiserr L."/>
            <person name="Jagannadham M.V."/>
            <person name="Kumar G.S."/>
            <person name="Reddy G."/>
            <person name="Bhargava P.M."/>
        </authorList>
    </citation>
    <scope>NUCLEOTIDE SEQUENCE [LARGE SCALE GENOMIC DNA]</scope>
    <source>
        <strain evidence="3 4">4BY</strain>
    </source>
</reference>
<dbReference type="AlphaFoldDB" id="A0A081PEU3"/>
<dbReference type="PANTHER" id="PTHR43597">
    <property type="entry name" value="SULFUR ACCEPTOR PROTEIN CSDE"/>
    <property type="match status" value="1"/>
</dbReference>
<gene>
    <name evidence="3" type="ORF">N180_17600</name>
</gene>
<dbReference type="eggNOG" id="COG2166">
    <property type="taxonomic scope" value="Bacteria"/>
</dbReference>
<protein>
    <submittedName>
        <fullName evidence="3">Fe-S metabolism protein SufE</fullName>
    </submittedName>
</protein>
<evidence type="ECO:0000256" key="1">
    <source>
        <dbReference type="ARBA" id="ARBA00010282"/>
    </source>
</evidence>
<feature type="domain" description="Fe-S metabolism associated" evidence="2">
    <location>
        <begin position="11"/>
        <end position="129"/>
    </location>
</feature>
<dbReference type="OrthoDB" id="9799320at2"/>
<name>A0A081PEU3_9SPHI</name>
<dbReference type="SUPFAM" id="SSF82649">
    <property type="entry name" value="SufE/NifU"/>
    <property type="match status" value="1"/>
</dbReference>
<dbReference type="Pfam" id="PF02657">
    <property type="entry name" value="SufE"/>
    <property type="match status" value="1"/>
</dbReference>
<evidence type="ECO:0000313" key="3">
    <source>
        <dbReference type="EMBL" id="KEQ29216.1"/>
    </source>
</evidence>